<proteinExistence type="predicted"/>
<evidence type="ECO:0000313" key="3">
    <source>
        <dbReference type="EMBL" id="KAK6641302.1"/>
    </source>
</evidence>
<name>A0ABR1BD91_POLSC</name>
<sequence>MLTLKGVYTSGYTMLLLSILSFAGIIYMIEEFKRIERELELKRQEEAARLEELKKQEKKKKKKSRGRGC</sequence>
<keyword evidence="2" id="KW-0472">Membrane</keyword>
<evidence type="ECO:0000256" key="1">
    <source>
        <dbReference type="SAM" id="Coils"/>
    </source>
</evidence>
<keyword evidence="2" id="KW-1133">Transmembrane helix</keyword>
<keyword evidence="1" id="KW-0175">Coiled coil</keyword>
<evidence type="ECO:0000313" key="4">
    <source>
        <dbReference type="Proteomes" id="UP001359485"/>
    </source>
</evidence>
<keyword evidence="4" id="KW-1185">Reference proteome</keyword>
<accession>A0ABR1BD91</accession>
<dbReference type="Proteomes" id="UP001359485">
    <property type="component" value="Unassembled WGS sequence"/>
</dbReference>
<reference evidence="3 4" key="1">
    <citation type="submission" date="2023-09" db="EMBL/GenBank/DDBJ databases">
        <title>Genomes of two closely related lineages of the louse Polyplax serrata with different host specificities.</title>
        <authorList>
            <person name="Martinu J."/>
            <person name="Tarabai H."/>
            <person name="Stefka J."/>
            <person name="Hypsa V."/>
        </authorList>
    </citation>
    <scope>NUCLEOTIDE SEQUENCE [LARGE SCALE GENOMIC DNA]</scope>
    <source>
        <strain evidence="3">98ZLc_SE</strain>
    </source>
</reference>
<organism evidence="3 4">
    <name type="scientific">Polyplax serrata</name>
    <name type="common">Common mouse louse</name>
    <dbReference type="NCBI Taxonomy" id="468196"/>
    <lineage>
        <taxon>Eukaryota</taxon>
        <taxon>Metazoa</taxon>
        <taxon>Ecdysozoa</taxon>
        <taxon>Arthropoda</taxon>
        <taxon>Hexapoda</taxon>
        <taxon>Insecta</taxon>
        <taxon>Pterygota</taxon>
        <taxon>Neoptera</taxon>
        <taxon>Paraneoptera</taxon>
        <taxon>Psocodea</taxon>
        <taxon>Troctomorpha</taxon>
        <taxon>Phthiraptera</taxon>
        <taxon>Anoplura</taxon>
        <taxon>Polyplacidae</taxon>
        <taxon>Polyplax</taxon>
    </lineage>
</organism>
<evidence type="ECO:0000256" key="2">
    <source>
        <dbReference type="SAM" id="Phobius"/>
    </source>
</evidence>
<protein>
    <submittedName>
        <fullName evidence="3">Uncharacterized protein</fullName>
    </submittedName>
</protein>
<comment type="caution">
    <text evidence="3">The sequence shown here is derived from an EMBL/GenBank/DDBJ whole genome shotgun (WGS) entry which is preliminary data.</text>
</comment>
<keyword evidence="2" id="KW-0812">Transmembrane</keyword>
<feature type="transmembrane region" description="Helical" evidence="2">
    <location>
        <begin position="12"/>
        <end position="29"/>
    </location>
</feature>
<feature type="coiled-coil region" evidence="1">
    <location>
        <begin position="29"/>
        <end position="67"/>
    </location>
</feature>
<gene>
    <name evidence="3" type="ORF">RUM44_013011</name>
</gene>
<dbReference type="EMBL" id="JAWJWF010000001">
    <property type="protein sequence ID" value="KAK6641302.1"/>
    <property type="molecule type" value="Genomic_DNA"/>
</dbReference>